<keyword evidence="2" id="KW-1185">Reference proteome</keyword>
<dbReference type="OrthoDB" id="8041036at2"/>
<sequence>MAMMNFVTMTQQLHESLRAAVGDRLTSCVPLKELIPIPLVVFPEEEFAKLAGALHLVLSAQQKILRALRATSSQEALLERFCVPRTVWRWVDWDVLDAGEYVIGRVDIVPMPSGGYKFCELNIGPAIEGPQMHGHCESFLRTLGLSTRTFSGGGSPYLDLGRIVRDRCRREERDRVVILDLDSYHTDGPLVYDELKRYFDAQCTECEVHLIKVSEYREEWLRKDEGKRTLVYRLFLEDEMHGQAEWDLLGKIIDSGAALLNTYENYILSSKSWFHLLHDVTYRPLLSKEEVLAIETFVPVTHEINAGNMDALLVDKDRLVFKMSNSTEGKGVLIGSEHSAATLQSALEDRLHEWTAQEFVQAIAPEFPQTHWSRVVAQNAVLGLYHVDGHCSGLLYRCNANKRVVNLASGGKVSWALRVTDEEYRALLRQVAALARAA</sequence>
<evidence type="ECO:0000313" key="1">
    <source>
        <dbReference type="EMBL" id="RKP49302.1"/>
    </source>
</evidence>
<dbReference type="SUPFAM" id="SSF56059">
    <property type="entry name" value="Glutathione synthetase ATP-binding domain-like"/>
    <property type="match status" value="1"/>
</dbReference>
<dbReference type="Proteomes" id="UP000280434">
    <property type="component" value="Unassembled WGS sequence"/>
</dbReference>
<reference evidence="1 2" key="1">
    <citation type="submission" date="2018-10" db="EMBL/GenBank/DDBJ databases">
        <title>Paraburkholderia sp. 7MK8-2, isolated from soil.</title>
        <authorList>
            <person name="Gao Z.-H."/>
            <person name="Qiu L.-H."/>
        </authorList>
    </citation>
    <scope>NUCLEOTIDE SEQUENCE [LARGE SCALE GENOMIC DNA]</scope>
    <source>
        <strain evidence="1 2">7MK8-2</strain>
    </source>
</reference>
<comment type="caution">
    <text evidence="1">The sequence shown here is derived from an EMBL/GenBank/DDBJ whole genome shotgun (WGS) entry which is preliminary data.</text>
</comment>
<evidence type="ECO:0000313" key="2">
    <source>
        <dbReference type="Proteomes" id="UP000280434"/>
    </source>
</evidence>
<protein>
    <submittedName>
        <fullName evidence="1">Uncharacterized protein</fullName>
    </submittedName>
</protein>
<organism evidence="1 2">
    <name type="scientific">Trinickia fusca</name>
    <dbReference type="NCBI Taxonomy" id="2419777"/>
    <lineage>
        <taxon>Bacteria</taxon>
        <taxon>Pseudomonadati</taxon>
        <taxon>Pseudomonadota</taxon>
        <taxon>Betaproteobacteria</taxon>
        <taxon>Burkholderiales</taxon>
        <taxon>Burkholderiaceae</taxon>
        <taxon>Trinickia</taxon>
    </lineage>
</organism>
<proteinExistence type="predicted"/>
<dbReference type="RefSeq" id="WP_121277690.1">
    <property type="nucleotide sequence ID" value="NZ_RBZV01000003.1"/>
</dbReference>
<name>A0A494XHN1_9BURK</name>
<dbReference type="EMBL" id="RBZV01000003">
    <property type="protein sequence ID" value="RKP49302.1"/>
    <property type="molecule type" value="Genomic_DNA"/>
</dbReference>
<accession>A0A494XHN1</accession>
<gene>
    <name evidence="1" type="ORF">D7S89_11060</name>
</gene>
<dbReference type="AlphaFoldDB" id="A0A494XHN1"/>